<dbReference type="AlphaFoldDB" id="A0A2J7ZI30"/>
<sequence>MAPQPSTMAPQPSTLVSQPSLGGPLPSPPAPGSAATPYHQPIPLSLTFFRSAAELDIRSSVASACAAGPPGILMSISPHCNVWDDSLIADWEQQGFTFPHLHPPPPPQAAPPAMAAAAAEQGPGGEAGKQAGEEAVSAEAEDRGGASAGASDGAPASGPAPEGVKTELSFRLASAEGAAAAEQPAPGEEAADSAAGGGAPGAGDEAVALLAEGVADAPEAGPPVSPAALPSAITYSSPFAQQAGEGWGGGKEAEASQGGGSGAGSATAAVEPVAPVGAGAAPQGRGAADGGAVGEPLAADGAEQQPAAAAADDPGKQPQQAPQRSEHEQLLLEQQQQRQAQLERTLGQAGRAAQGKRIAYHQRIFVTCMFRSRSRFGAVSEKASFLSFAPHYFHHMGVRLLDRDPPTCLAKLLGVYSVTFKSQPAAGAGGGGGGPEGGAPGGAGGGAASAALIRELKEREFSMDLLVMENCFYDRPVARIYDLKGSERNRFNADAASRPEDSL</sequence>
<dbReference type="EMBL" id="PGGS01001921">
    <property type="protein sequence ID" value="PNG99931.1"/>
    <property type="molecule type" value="Genomic_DNA"/>
</dbReference>
<dbReference type="Pfam" id="PF01504">
    <property type="entry name" value="PIP5K"/>
    <property type="match status" value="1"/>
</dbReference>
<dbReference type="Gene3D" id="3.30.800.10">
    <property type="entry name" value="Phosphatidylinositol Phosphate Kinase II Beta"/>
    <property type="match status" value="1"/>
</dbReference>
<feature type="compositionally biased region" description="Low complexity" evidence="1">
    <location>
        <begin position="298"/>
        <end position="323"/>
    </location>
</feature>
<comment type="caution">
    <text evidence="3">The sequence shown here is derived from an EMBL/GenBank/DDBJ whole genome shotgun (WGS) entry which is preliminary data.</text>
</comment>
<feature type="compositionally biased region" description="Polar residues" evidence="1">
    <location>
        <begin position="1"/>
        <end position="18"/>
    </location>
</feature>
<dbReference type="InterPro" id="IPR002498">
    <property type="entry name" value="PInositol-4-P-4/5-kinase_core"/>
</dbReference>
<proteinExistence type="predicted"/>
<organism evidence="3 4">
    <name type="scientific">Tetrabaena socialis</name>
    <dbReference type="NCBI Taxonomy" id="47790"/>
    <lineage>
        <taxon>Eukaryota</taxon>
        <taxon>Viridiplantae</taxon>
        <taxon>Chlorophyta</taxon>
        <taxon>core chlorophytes</taxon>
        <taxon>Chlorophyceae</taxon>
        <taxon>CS clade</taxon>
        <taxon>Chlamydomonadales</taxon>
        <taxon>Tetrabaenaceae</taxon>
        <taxon>Tetrabaena</taxon>
    </lineage>
</organism>
<feature type="compositionally biased region" description="Low complexity" evidence="1">
    <location>
        <begin position="148"/>
        <end position="163"/>
    </location>
</feature>
<feature type="compositionally biased region" description="Low complexity" evidence="1">
    <location>
        <begin position="173"/>
        <end position="194"/>
    </location>
</feature>
<feature type="region of interest" description="Disordered" evidence="1">
    <location>
        <begin position="97"/>
        <end position="203"/>
    </location>
</feature>
<dbReference type="SUPFAM" id="SSF56104">
    <property type="entry name" value="SAICAR synthase-like"/>
    <property type="match status" value="1"/>
</dbReference>
<dbReference type="PANTHER" id="PTHR45748:SF7">
    <property type="entry name" value="1-PHOSPHATIDYLINOSITOL 3-PHOSPHATE 5-KINASE-RELATED"/>
    <property type="match status" value="1"/>
</dbReference>
<feature type="non-terminal residue" evidence="3">
    <location>
        <position position="503"/>
    </location>
</feature>
<evidence type="ECO:0000259" key="2">
    <source>
        <dbReference type="Pfam" id="PF01504"/>
    </source>
</evidence>
<feature type="region of interest" description="Disordered" evidence="1">
    <location>
        <begin position="1"/>
        <end position="38"/>
    </location>
</feature>
<feature type="region of interest" description="Disordered" evidence="1">
    <location>
        <begin position="240"/>
        <end position="353"/>
    </location>
</feature>
<dbReference type="GO" id="GO:0000285">
    <property type="term" value="F:1-phosphatidylinositol-3-phosphate 5-kinase activity"/>
    <property type="evidence" value="ECO:0007669"/>
    <property type="project" value="TreeGrafter"/>
</dbReference>
<dbReference type="PANTHER" id="PTHR45748">
    <property type="entry name" value="1-PHOSPHATIDYLINOSITOL 3-PHOSPHATE 5-KINASE-RELATED"/>
    <property type="match status" value="1"/>
</dbReference>
<accession>A0A2J7ZI30</accession>
<evidence type="ECO:0000313" key="4">
    <source>
        <dbReference type="Proteomes" id="UP000236333"/>
    </source>
</evidence>
<feature type="domain" description="PIPK" evidence="2">
    <location>
        <begin position="380"/>
        <end position="495"/>
    </location>
</feature>
<keyword evidence="4" id="KW-1185">Reference proteome</keyword>
<dbReference type="GO" id="GO:0010008">
    <property type="term" value="C:endosome membrane"/>
    <property type="evidence" value="ECO:0007669"/>
    <property type="project" value="TreeGrafter"/>
</dbReference>
<name>A0A2J7ZI30_9CHLO</name>
<gene>
    <name evidence="3" type="ORF">TSOC_014275</name>
</gene>
<protein>
    <recommendedName>
        <fullName evidence="2">PIPK domain-containing protein</fullName>
    </recommendedName>
</protein>
<dbReference type="OrthoDB" id="158357at2759"/>
<reference evidence="3 4" key="1">
    <citation type="journal article" date="2017" name="Mol. Biol. Evol.">
        <title>The 4-celled Tetrabaena socialis nuclear genome reveals the essential components for genetic control of cell number at the origin of multicellularity in the volvocine lineage.</title>
        <authorList>
            <person name="Featherston J."/>
            <person name="Arakaki Y."/>
            <person name="Hanschen E.R."/>
            <person name="Ferris P.J."/>
            <person name="Michod R.E."/>
            <person name="Olson B.J.S.C."/>
            <person name="Nozaki H."/>
            <person name="Durand P.M."/>
        </authorList>
    </citation>
    <scope>NUCLEOTIDE SEQUENCE [LARGE SCALE GENOMIC DNA]</scope>
    <source>
        <strain evidence="3 4">NIES-571</strain>
    </source>
</reference>
<feature type="compositionally biased region" description="Low complexity" evidence="1">
    <location>
        <begin position="264"/>
        <end position="286"/>
    </location>
</feature>
<feature type="compositionally biased region" description="Pro residues" evidence="1">
    <location>
        <begin position="101"/>
        <end position="110"/>
    </location>
</feature>
<dbReference type="Proteomes" id="UP000236333">
    <property type="component" value="Unassembled WGS sequence"/>
</dbReference>
<feature type="compositionally biased region" description="Low complexity" evidence="1">
    <location>
        <begin position="331"/>
        <end position="344"/>
    </location>
</feature>
<dbReference type="GO" id="GO:0046854">
    <property type="term" value="P:phosphatidylinositol phosphate biosynthetic process"/>
    <property type="evidence" value="ECO:0007669"/>
    <property type="project" value="TreeGrafter"/>
</dbReference>
<feature type="compositionally biased region" description="Low complexity" evidence="1">
    <location>
        <begin position="111"/>
        <end position="121"/>
    </location>
</feature>
<evidence type="ECO:0000256" key="1">
    <source>
        <dbReference type="SAM" id="MobiDB-lite"/>
    </source>
</evidence>
<evidence type="ECO:0000313" key="3">
    <source>
        <dbReference type="EMBL" id="PNG99931.1"/>
    </source>
</evidence>
<dbReference type="InterPro" id="IPR027484">
    <property type="entry name" value="PInositol-4-P-5-kinase_N"/>
</dbReference>